<reference evidence="1 2" key="1">
    <citation type="journal article" date="2013" name="Curr. Biol.">
        <title>The Genome of the Foraminiferan Reticulomyxa filosa.</title>
        <authorList>
            <person name="Glockner G."/>
            <person name="Hulsmann N."/>
            <person name="Schleicher M."/>
            <person name="Noegel A.A."/>
            <person name="Eichinger L."/>
            <person name="Gallinger C."/>
            <person name="Pawlowski J."/>
            <person name="Sierra R."/>
            <person name="Euteneuer U."/>
            <person name="Pillet L."/>
            <person name="Moustafa A."/>
            <person name="Platzer M."/>
            <person name="Groth M."/>
            <person name="Szafranski K."/>
            <person name="Schliwa M."/>
        </authorList>
    </citation>
    <scope>NUCLEOTIDE SEQUENCE [LARGE SCALE GENOMIC DNA]</scope>
</reference>
<comment type="caution">
    <text evidence="1">The sequence shown here is derived from an EMBL/GenBank/DDBJ whole genome shotgun (WGS) entry which is preliminary data.</text>
</comment>
<protein>
    <submittedName>
        <fullName evidence="1">Uncharacterized protein</fullName>
    </submittedName>
</protein>
<evidence type="ECO:0000313" key="1">
    <source>
        <dbReference type="EMBL" id="ETN97892.1"/>
    </source>
</evidence>
<proteinExistence type="predicted"/>
<gene>
    <name evidence="1" type="ORF">RFI_39634</name>
</gene>
<dbReference type="AlphaFoldDB" id="X6L7P3"/>
<dbReference type="Proteomes" id="UP000023152">
    <property type="component" value="Unassembled WGS sequence"/>
</dbReference>
<accession>X6L7P3</accession>
<keyword evidence="2" id="KW-1185">Reference proteome</keyword>
<organism evidence="1 2">
    <name type="scientific">Reticulomyxa filosa</name>
    <dbReference type="NCBI Taxonomy" id="46433"/>
    <lineage>
        <taxon>Eukaryota</taxon>
        <taxon>Sar</taxon>
        <taxon>Rhizaria</taxon>
        <taxon>Retaria</taxon>
        <taxon>Foraminifera</taxon>
        <taxon>Monothalamids</taxon>
        <taxon>Reticulomyxidae</taxon>
        <taxon>Reticulomyxa</taxon>
    </lineage>
</organism>
<name>X6L7P3_RETFI</name>
<sequence>VIQGKIDQTIKCLSIFETWKLQLNNIKKYEKKKQEFIERRCCNHDINLLSIFLEEKGYLKYTSVEFAAVCTIHNCMPFVEKDKKEQINKNLFGQTTKNKIKKFNLS</sequence>
<evidence type="ECO:0000313" key="2">
    <source>
        <dbReference type="Proteomes" id="UP000023152"/>
    </source>
</evidence>
<dbReference type="EMBL" id="ASPP01048306">
    <property type="protein sequence ID" value="ETN97892.1"/>
    <property type="molecule type" value="Genomic_DNA"/>
</dbReference>
<feature type="non-terminal residue" evidence="1">
    <location>
        <position position="1"/>
    </location>
</feature>